<name>A0ABX1RUH3_9FLAO</name>
<proteinExistence type="predicted"/>
<evidence type="ECO:0000313" key="1">
    <source>
        <dbReference type="EMBL" id="NMH86660.1"/>
    </source>
</evidence>
<accession>A0ABX1RUH3</accession>
<gene>
    <name evidence="1" type="ORF">HHX25_04035</name>
</gene>
<protein>
    <submittedName>
        <fullName evidence="1">Nucleotidyltransferase domain-containing protein</fullName>
    </submittedName>
</protein>
<evidence type="ECO:0000313" key="2">
    <source>
        <dbReference type="Proteomes" id="UP000746690"/>
    </source>
</evidence>
<comment type="caution">
    <text evidence="1">The sequence shown here is derived from an EMBL/GenBank/DDBJ whole genome shotgun (WGS) entry which is preliminary data.</text>
</comment>
<organism evidence="1 2">
    <name type="scientific">Flavivirga algicola</name>
    <dbReference type="NCBI Taxonomy" id="2729136"/>
    <lineage>
        <taxon>Bacteria</taxon>
        <taxon>Pseudomonadati</taxon>
        <taxon>Bacteroidota</taxon>
        <taxon>Flavobacteriia</taxon>
        <taxon>Flavobacteriales</taxon>
        <taxon>Flavobacteriaceae</taxon>
        <taxon>Flavivirga</taxon>
    </lineage>
</organism>
<dbReference type="Proteomes" id="UP000746690">
    <property type="component" value="Unassembled WGS sequence"/>
</dbReference>
<sequence>MNTLKTLLYFSIFKYPLTREEIYKFSPLPSKGTIREEIDLLLHMGIIYKLKGFYSIENDLAHIQRRIEGNRMAKNIMPKALKVSKFIAKFPYVESVSLSGALSKGYYDDHGDIDFFIITKPNRLWIARTLLILYKKIFLLNSKKYFCVNYFISSNNLKIFEQNRFTATELATLIPVNGKTVFKSFIEENLWVKDYFPNMTLTDFSKIQDYKKSWLSLILQSFLNSKIGDSIDDFFKKVTLKKWHSKFNHMEKDDFKIAMKSTKNVSKHHPQNFQKKVIDLLNKKYNTIRKQYNLDIHSEHA</sequence>
<dbReference type="EMBL" id="JABBHF010000002">
    <property type="protein sequence ID" value="NMH86660.1"/>
    <property type="molecule type" value="Genomic_DNA"/>
</dbReference>
<reference evidence="1 2" key="1">
    <citation type="submission" date="2020-04" db="EMBL/GenBank/DDBJ databases">
        <title>A Flavivirga sp. nov.</title>
        <authorList>
            <person name="Sun X."/>
        </authorList>
    </citation>
    <scope>NUCLEOTIDE SEQUENCE [LARGE SCALE GENOMIC DNA]</scope>
    <source>
        <strain evidence="1 2">Y03</strain>
    </source>
</reference>
<dbReference type="RefSeq" id="WP_169670392.1">
    <property type="nucleotide sequence ID" value="NZ_JABBHF010000002.1"/>
</dbReference>
<keyword evidence="2" id="KW-1185">Reference proteome</keyword>